<dbReference type="PANTHER" id="PTHR36503">
    <property type="entry name" value="BLR2520 PROTEIN"/>
    <property type="match status" value="1"/>
</dbReference>
<gene>
    <name evidence="2" type="ORF">K1X11_012770</name>
</gene>
<dbReference type="InterPro" id="IPR029068">
    <property type="entry name" value="Glyas_Bleomycin-R_OHBP_Dase"/>
</dbReference>
<dbReference type="RefSeq" id="WP_221032781.1">
    <property type="nucleotide sequence ID" value="NZ_CP139781.1"/>
</dbReference>
<reference evidence="2 3" key="1">
    <citation type="submission" date="2023-12" db="EMBL/GenBank/DDBJ databases">
        <title>Description of an unclassified Opitutus bacterium of Verrucomicrobiota.</title>
        <authorList>
            <person name="Zhang D.-F."/>
        </authorList>
    </citation>
    <scope>NUCLEOTIDE SEQUENCE [LARGE SCALE GENOMIC DNA]</scope>
    <source>
        <strain evidence="2 3">WL0086</strain>
    </source>
</reference>
<dbReference type="PROSITE" id="PS51819">
    <property type="entry name" value="VOC"/>
    <property type="match status" value="1"/>
</dbReference>
<feature type="domain" description="VOC" evidence="1">
    <location>
        <begin position="7"/>
        <end position="134"/>
    </location>
</feature>
<sequence>MSAPSLSLGYILLYVRDAAASMAFYETAFGLTRTMLHVEGDKAYGELDTGSTKLGLVSQAQAEDVLGQAPAMPARGAAPQGVEIGFVTTEVEAAFAHAVASGAEAFTAPVSKPWGQMVAYVRDPDGHLIEICSPMG</sequence>
<dbReference type="EMBL" id="CP139781">
    <property type="protein sequence ID" value="WRQ85678.1"/>
    <property type="molecule type" value="Genomic_DNA"/>
</dbReference>
<dbReference type="Proteomes" id="UP000738431">
    <property type="component" value="Chromosome"/>
</dbReference>
<keyword evidence="3" id="KW-1185">Reference proteome</keyword>
<dbReference type="PANTHER" id="PTHR36503:SF3">
    <property type="entry name" value="BLR0126 PROTEIN"/>
    <property type="match status" value="1"/>
</dbReference>
<dbReference type="CDD" id="cd07264">
    <property type="entry name" value="VOC_like"/>
    <property type="match status" value="1"/>
</dbReference>
<dbReference type="Pfam" id="PF00903">
    <property type="entry name" value="Glyoxalase"/>
    <property type="match status" value="1"/>
</dbReference>
<accession>A0ABZ1C1Z4</accession>
<dbReference type="InterPro" id="IPR037523">
    <property type="entry name" value="VOC_core"/>
</dbReference>
<dbReference type="Gene3D" id="3.10.180.10">
    <property type="entry name" value="2,3-Dihydroxybiphenyl 1,2-Dioxygenase, domain 1"/>
    <property type="match status" value="1"/>
</dbReference>
<evidence type="ECO:0000313" key="3">
    <source>
        <dbReference type="Proteomes" id="UP000738431"/>
    </source>
</evidence>
<proteinExistence type="predicted"/>
<protein>
    <submittedName>
        <fullName evidence="2">VOC family protein</fullName>
    </submittedName>
</protein>
<dbReference type="InterPro" id="IPR004360">
    <property type="entry name" value="Glyas_Fos-R_dOase_dom"/>
</dbReference>
<organism evidence="2 3">
    <name type="scientific">Actomonas aquatica</name>
    <dbReference type="NCBI Taxonomy" id="2866162"/>
    <lineage>
        <taxon>Bacteria</taxon>
        <taxon>Pseudomonadati</taxon>
        <taxon>Verrucomicrobiota</taxon>
        <taxon>Opitutia</taxon>
        <taxon>Opitutales</taxon>
        <taxon>Opitutaceae</taxon>
        <taxon>Actomonas</taxon>
    </lineage>
</organism>
<dbReference type="SUPFAM" id="SSF54593">
    <property type="entry name" value="Glyoxalase/Bleomycin resistance protein/Dihydroxybiphenyl dioxygenase"/>
    <property type="match status" value="1"/>
</dbReference>
<evidence type="ECO:0000313" key="2">
    <source>
        <dbReference type="EMBL" id="WRQ85678.1"/>
    </source>
</evidence>
<evidence type="ECO:0000259" key="1">
    <source>
        <dbReference type="PROSITE" id="PS51819"/>
    </source>
</evidence>
<name>A0ABZ1C1Z4_9BACT</name>